<organism evidence="9 10">
    <name type="scientific">Ceratodon purpureus</name>
    <name type="common">Fire moss</name>
    <name type="synonym">Dicranum purpureum</name>
    <dbReference type="NCBI Taxonomy" id="3225"/>
    <lineage>
        <taxon>Eukaryota</taxon>
        <taxon>Viridiplantae</taxon>
        <taxon>Streptophyta</taxon>
        <taxon>Embryophyta</taxon>
        <taxon>Bryophyta</taxon>
        <taxon>Bryophytina</taxon>
        <taxon>Bryopsida</taxon>
        <taxon>Dicranidae</taxon>
        <taxon>Pseudoditrichales</taxon>
        <taxon>Ditrichaceae</taxon>
        <taxon>Ceratodon</taxon>
    </lineage>
</organism>
<evidence type="ECO:0000256" key="5">
    <source>
        <dbReference type="ARBA" id="ARBA00048336"/>
    </source>
</evidence>
<reference evidence="9" key="1">
    <citation type="submission" date="2020-06" db="EMBL/GenBank/DDBJ databases">
        <title>WGS assembly of Ceratodon purpureus strain R40.</title>
        <authorList>
            <person name="Carey S.B."/>
            <person name="Jenkins J."/>
            <person name="Shu S."/>
            <person name="Lovell J.T."/>
            <person name="Sreedasyam A."/>
            <person name="Maumus F."/>
            <person name="Tiley G.P."/>
            <person name="Fernandez-Pozo N."/>
            <person name="Barry K."/>
            <person name="Chen C."/>
            <person name="Wang M."/>
            <person name="Lipzen A."/>
            <person name="Daum C."/>
            <person name="Saski C.A."/>
            <person name="Payton A.C."/>
            <person name="Mcbreen J.C."/>
            <person name="Conrad R.E."/>
            <person name="Kollar L.M."/>
            <person name="Olsson S."/>
            <person name="Huttunen S."/>
            <person name="Landis J.B."/>
            <person name="Wickett N.J."/>
            <person name="Johnson M.G."/>
            <person name="Rensing S.A."/>
            <person name="Grimwood J."/>
            <person name="Schmutz J."/>
            <person name="Mcdaniel S.F."/>
        </authorList>
    </citation>
    <scope>NUCLEOTIDE SEQUENCE</scope>
    <source>
        <strain evidence="9">R40</strain>
    </source>
</reference>
<dbReference type="InterPro" id="IPR036412">
    <property type="entry name" value="HAD-like_sf"/>
</dbReference>
<keyword evidence="2 6" id="KW-0378">Hydrolase</keyword>
<dbReference type="InterPro" id="IPR004274">
    <property type="entry name" value="FCP1_dom"/>
</dbReference>
<gene>
    <name evidence="9" type="ORF">KC19_1G300500</name>
</gene>
<dbReference type="Proteomes" id="UP000822688">
    <property type="component" value="Chromosome 1"/>
</dbReference>
<feature type="region of interest" description="Disordered" evidence="7">
    <location>
        <begin position="1"/>
        <end position="133"/>
    </location>
</feature>
<dbReference type="PANTHER" id="PTHR23081:SF36">
    <property type="entry name" value="RNA POLYMERASE II SUBUNIT A C-TERMINAL DOMAIN PHOSPHATASE"/>
    <property type="match status" value="1"/>
</dbReference>
<dbReference type="Gene3D" id="3.40.50.10190">
    <property type="entry name" value="BRCT domain"/>
    <property type="match status" value="1"/>
</dbReference>
<evidence type="ECO:0000256" key="6">
    <source>
        <dbReference type="RuleBase" id="RU366066"/>
    </source>
</evidence>
<evidence type="ECO:0000256" key="4">
    <source>
        <dbReference type="ARBA" id="ARBA00047761"/>
    </source>
</evidence>
<dbReference type="InterPro" id="IPR001357">
    <property type="entry name" value="BRCT_dom"/>
</dbReference>
<feature type="compositionally biased region" description="Low complexity" evidence="7">
    <location>
        <begin position="15"/>
        <end position="37"/>
    </location>
</feature>
<dbReference type="EMBL" id="CM026421">
    <property type="protein sequence ID" value="KAG0593040.1"/>
    <property type="molecule type" value="Genomic_DNA"/>
</dbReference>
<comment type="catalytic activity">
    <reaction evidence="5 6">
        <text>O-phospho-L-threonyl-[protein] + H2O = L-threonyl-[protein] + phosphate</text>
        <dbReference type="Rhea" id="RHEA:47004"/>
        <dbReference type="Rhea" id="RHEA-COMP:11060"/>
        <dbReference type="Rhea" id="RHEA-COMP:11605"/>
        <dbReference type="ChEBI" id="CHEBI:15377"/>
        <dbReference type="ChEBI" id="CHEBI:30013"/>
        <dbReference type="ChEBI" id="CHEBI:43474"/>
        <dbReference type="ChEBI" id="CHEBI:61977"/>
        <dbReference type="EC" id="3.1.3.16"/>
    </reaction>
</comment>
<sequence>MVQEVYGEGGREMSLEGSQSPAPSSSSDDFAALLDAELLGDRHSSPDVLEGDALGSPEVDNGGKSSESEEDSSEEVSEEEEEESDVDILEDQDEELVNVESDNDVLEELSRKRRREDDPESPTVSDTGASDKCPPHPGFIYNICIRCGERKSTIPTNDPVKTHVGLRYIHEGLEVSELEATRVRDSELKRVNAKQKLLLVVDLDHTVLNSARFSEVPAEERIYLSTTYLRPNPPNSNETTVGLGIAGEQQGSVSSLHQLTRLGMWTKLRPFAHKFLEEASKMYEMYVYTMGERVYALAMASLLDPTGQLFGDRIISQTDSTKRLTKDLDVVLGADSAVVILDDTEGVWPNHRSNLILMERYHFFTSSVVQFGVRAPSLAQLHRDESETEGTLATTLKTLRAIHHEYFNGHGGQNMKRKPLSESPDVRQVIRKLRAKLLAGCNIVLGPEIHPLWQLPTELGAQCSTSCDHTTTHVVALDPTTDQALWAKEHEVFLVHPRWVDAACYLWSRPPEKDFPVTDDQTGPSTTTFAKNVLVEPRGVDGTNDKVEVVGPSPSDAAVVPPVHVNGSAGGGGSVLEEKVVDNESIILGPGGVNVTD</sequence>
<dbReference type="NCBIfam" id="TIGR02250">
    <property type="entry name" value="FCP1_euk"/>
    <property type="match status" value="1"/>
</dbReference>
<dbReference type="PROSITE" id="PS50969">
    <property type="entry name" value="FCP1"/>
    <property type="match status" value="1"/>
</dbReference>
<dbReference type="InterPro" id="IPR011947">
    <property type="entry name" value="FCP1_euk"/>
</dbReference>
<evidence type="ECO:0000256" key="7">
    <source>
        <dbReference type="SAM" id="MobiDB-lite"/>
    </source>
</evidence>
<feature type="compositionally biased region" description="Acidic residues" evidence="7">
    <location>
        <begin position="68"/>
        <end position="107"/>
    </location>
</feature>
<dbReference type="SMART" id="SM00577">
    <property type="entry name" value="CPDc"/>
    <property type="match status" value="1"/>
</dbReference>
<dbReference type="Pfam" id="PF03031">
    <property type="entry name" value="NIF"/>
    <property type="match status" value="1"/>
</dbReference>
<dbReference type="GO" id="GO:0005634">
    <property type="term" value="C:nucleus"/>
    <property type="evidence" value="ECO:0007669"/>
    <property type="project" value="UniProtKB-SubCell"/>
</dbReference>
<comment type="caution">
    <text evidence="9">The sequence shown here is derived from an EMBL/GenBank/DDBJ whole genome shotgun (WGS) entry which is preliminary data.</text>
</comment>
<keyword evidence="3 6" id="KW-0539">Nucleus</keyword>
<keyword evidence="10" id="KW-1185">Reference proteome</keyword>
<dbReference type="SUPFAM" id="SSF56784">
    <property type="entry name" value="HAD-like"/>
    <property type="match status" value="1"/>
</dbReference>
<evidence type="ECO:0000256" key="3">
    <source>
        <dbReference type="ARBA" id="ARBA00023242"/>
    </source>
</evidence>
<dbReference type="PANTHER" id="PTHR23081">
    <property type="entry name" value="RNA POLYMERASE II CTD PHOSPHATASE"/>
    <property type="match status" value="1"/>
</dbReference>
<dbReference type="Gene3D" id="3.40.50.1000">
    <property type="entry name" value="HAD superfamily/HAD-like"/>
    <property type="match status" value="1"/>
</dbReference>
<dbReference type="SUPFAM" id="SSF52113">
    <property type="entry name" value="BRCT domain"/>
    <property type="match status" value="1"/>
</dbReference>
<evidence type="ECO:0000313" key="9">
    <source>
        <dbReference type="EMBL" id="KAG0593040.1"/>
    </source>
</evidence>
<dbReference type="InterPro" id="IPR023214">
    <property type="entry name" value="HAD_sf"/>
</dbReference>
<dbReference type="CDD" id="cd17729">
    <property type="entry name" value="BRCT_CTDP1"/>
    <property type="match status" value="1"/>
</dbReference>
<dbReference type="InterPro" id="IPR036420">
    <property type="entry name" value="BRCT_dom_sf"/>
</dbReference>
<feature type="domain" description="FCP1 homology" evidence="8">
    <location>
        <begin position="192"/>
        <end position="381"/>
    </location>
</feature>
<evidence type="ECO:0000259" key="8">
    <source>
        <dbReference type="PROSITE" id="PS50969"/>
    </source>
</evidence>
<proteinExistence type="predicted"/>
<protein>
    <recommendedName>
        <fullName evidence="6">RNA polymerase II C-terminal domain phosphatase-like</fullName>
        <ecNumber evidence="6">3.1.3.16</ecNumber>
    </recommendedName>
</protein>
<dbReference type="GO" id="GO:0008420">
    <property type="term" value="F:RNA polymerase II CTD heptapeptide repeat phosphatase activity"/>
    <property type="evidence" value="ECO:0007669"/>
    <property type="project" value="UniProtKB-UniRule"/>
</dbReference>
<comment type="catalytic activity">
    <reaction evidence="4 6">
        <text>O-phospho-L-seryl-[protein] + H2O = L-seryl-[protein] + phosphate</text>
        <dbReference type="Rhea" id="RHEA:20629"/>
        <dbReference type="Rhea" id="RHEA-COMP:9863"/>
        <dbReference type="Rhea" id="RHEA-COMP:11604"/>
        <dbReference type="ChEBI" id="CHEBI:15377"/>
        <dbReference type="ChEBI" id="CHEBI:29999"/>
        <dbReference type="ChEBI" id="CHEBI:43474"/>
        <dbReference type="ChEBI" id="CHEBI:83421"/>
        <dbReference type="EC" id="3.1.3.16"/>
    </reaction>
</comment>
<accession>A0A8T0JAU8</accession>
<comment type="subcellular location">
    <subcellularLocation>
        <location evidence="1 6">Nucleus</location>
    </subcellularLocation>
</comment>
<evidence type="ECO:0000313" key="10">
    <source>
        <dbReference type="Proteomes" id="UP000822688"/>
    </source>
</evidence>
<dbReference type="AlphaFoldDB" id="A0A8T0JAU8"/>
<evidence type="ECO:0000256" key="2">
    <source>
        <dbReference type="ARBA" id="ARBA00022801"/>
    </source>
</evidence>
<dbReference type="Pfam" id="PF12738">
    <property type="entry name" value="PTCB-BRCT"/>
    <property type="match status" value="1"/>
</dbReference>
<evidence type="ECO:0000256" key="1">
    <source>
        <dbReference type="ARBA" id="ARBA00004123"/>
    </source>
</evidence>
<dbReference type="EC" id="3.1.3.16" evidence="6"/>
<dbReference type="SMART" id="SM00292">
    <property type="entry name" value="BRCT"/>
    <property type="match status" value="1"/>
</dbReference>
<dbReference type="InterPro" id="IPR039189">
    <property type="entry name" value="Fcp1"/>
</dbReference>
<name>A0A8T0JAU8_CERPU</name>
<dbReference type="CDD" id="cd07521">
    <property type="entry name" value="HAD_FCP1-like"/>
    <property type="match status" value="1"/>
</dbReference>
<comment type="function">
    <text evidence="6">This promotes the activity of RNA polymerase II.</text>
</comment>